<dbReference type="AlphaFoldDB" id="A0A075R739"/>
<dbReference type="EMBL" id="CP007806">
    <property type="protein sequence ID" value="AIG25405.1"/>
    <property type="molecule type" value="Genomic_DNA"/>
</dbReference>
<dbReference type="HOGENOM" id="CLU_146685_0_0_9"/>
<dbReference type="STRING" id="1042163.BRLA_c010650"/>
<sequence length="145" mass="17036">MNGIRESLQKLEKQMSPQAGITLEVDRRLLEEMGHLLDSFELSSARKEHIFGCYVLLQAAFRKHKKLTFDNPCLTKDILDGDYLQSFYYEYACKHGEKDFVNFLAPILKQIQIRLIQGKSIERILFQRIEKFLTKTEQQVTYEVS</sequence>
<protein>
    <submittedName>
        <fullName evidence="1">Uncharacterized protein</fullName>
    </submittedName>
</protein>
<dbReference type="eggNOG" id="ENOG5033J16">
    <property type="taxonomic scope" value="Bacteria"/>
</dbReference>
<accession>A0A075R739</accession>
<dbReference type="Proteomes" id="UP000005850">
    <property type="component" value="Chromosome"/>
</dbReference>
<reference evidence="1 2" key="1">
    <citation type="journal article" date="2011" name="J. Bacteriol.">
        <title>Genome sequence of Brevibacillus laterosporus LMG 15441, a pathogen of invertebrates.</title>
        <authorList>
            <person name="Djukic M."/>
            <person name="Poehlein A."/>
            <person name="Thurmer A."/>
            <person name="Daniel R."/>
        </authorList>
    </citation>
    <scope>NUCLEOTIDE SEQUENCE [LARGE SCALE GENOMIC DNA]</scope>
    <source>
        <strain evidence="1 2">LMG 15441</strain>
    </source>
</reference>
<dbReference type="RefSeq" id="WP_003335064.1">
    <property type="nucleotide sequence ID" value="NZ_CP007806.1"/>
</dbReference>
<dbReference type="KEGG" id="blr:BRLA_c010650"/>
<keyword evidence="2" id="KW-1185">Reference proteome</keyword>
<evidence type="ECO:0000313" key="2">
    <source>
        <dbReference type="Proteomes" id="UP000005850"/>
    </source>
</evidence>
<name>A0A075R739_BRELA</name>
<dbReference type="Gene3D" id="1.20.120.1450">
    <property type="match status" value="1"/>
</dbReference>
<proteinExistence type="predicted"/>
<organism evidence="1 2">
    <name type="scientific">Brevibacillus laterosporus LMG 15441</name>
    <dbReference type="NCBI Taxonomy" id="1042163"/>
    <lineage>
        <taxon>Bacteria</taxon>
        <taxon>Bacillati</taxon>
        <taxon>Bacillota</taxon>
        <taxon>Bacilli</taxon>
        <taxon>Bacillales</taxon>
        <taxon>Paenibacillaceae</taxon>
        <taxon>Brevibacillus</taxon>
    </lineage>
</organism>
<gene>
    <name evidence="1" type="ORF">BRLA_c010650</name>
</gene>
<evidence type="ECO:0000313" key="1">
    <source>
        <dbReference type="EMBL" id="AIG25405.1"/>
    </source>
</evidence>